<evidence type="ECO:0000256" key="2">
    <source>
        <dbReference type="ARBA" id="ARBA00022692"/>
    </source>
</evidence>
<proteinExistence type="inferred from homology"/>
<name>A0A132B611_MOLSC</name>
<evidence type="ECO:0000256" key="5">
    <source>
        <dbReference type="ARBA" id="ARBA00038359"/>
    </source>
</evidence>
<dbReference type="RefSeq" id="XP_018061462.1">
    <property type="nucleotide sequence ID" value="XM_018210223.1"/>
</dbReference>
<dbReference type="PANTHER" id="PTHR33048">
    <property type="entry name" value="PTH11-LIKE INTEGRAL MEMBRANE PROTEIN (AFU_ORTHOLOGUE AFUA_5G11245)"/>
    <property type="match status" value="1"/>
</dbReference>
<comment type="subcellular location">
    <subcellularLocation>
        <location evidence="1">Membrane</location>
        <topology evidence="1">Multi-pass membrane protein</topology>
    </subcellularLocation>
</comment>
<feature type="domain" description="Rhodopsin" evidence="8">
    <location>
        <begin position="31"/>
        <end position="277"/>
    </location>
</feature>
<sequence>MVQNYVGVSRGAQITGVAVCSLMLTWLSFGFRLYVRCGILKFLGREDWITVAAMIIFSIFCALCLQLSSYGLGAHMENIAGSAFVPGFKIVFVCELLYVVSTTVTKLSIAAYFLRLSSKRYQRVTIYLTTAVVLILSTMYFFFLIFQCNPPPAFWNRYSPDGGRAYDAYCLTGDTLAGITFAHCAMSAITDWIFGILPIFFVWKMQMNPRTKWSVVLILSLGFFASTATIVRIAYIQKLRETYDYSWEGINLAKWSMIEPAIAITAMNIATLRPMFKNVLNFASKRFDSAADIEEAKRPSGESRTATIRTRNSVSAKEYSVEFAELLGLARVGVTTHISAGGGNQPEKDSLRKRFTLRKSLTKSSQKNESQTELNSVPSPLSFSDGIDWTGGIKATTVVTHDVS</sequence>
<feature type="transmembrane region" description="Helical" evidence="7">
    <location>
        <begin position="126"/>
        <end position="146"/>
    </location>
</feature>
<dbReference type="GeneID" id="28819949"/>
<feature type="transmembrane region" description="Helical" evidence="7">
    <location>
        <begin position="176"/>
        <end position="203"/>
    </location>
</feature>
<evidence type="ECO:0000313" key="10">
    <source>
        <dbReference type="Proteomes" id="UP000070700"/>
    </source>
</evidence>
<reference evidence="9 10" key="1">
    <citation type="submission" date="2015-10" db="EMBL/GenBank/DDBJ databases">
        <title>Full genome of DAOMC 229536 Phialocephala scopiformis, a fungal endophyte of spruce producing the potent anti-insectan compound rugulosin.</title>
        <authorList>
            <consortium name="DOE Joint Genome Institute"/>
            <person name="Walker A.K."/>
            <person name="Frasz S.L."/>
            <person name="Seifert K.A."/>
            <person name="Miller J.D."/>
            <person name="Mondo S.J."/>
            <person name="Labutti K."/>
            <person name="Lipzen A."/>
            <person name="Dockter R."/>
            <person name="Kennedy M."/>
            <person name="Grigoriev I.V."/>
            <person name="Spatafora J.W."/>
        </authorList>
    </citation>
    <scope>NUCLEOTIDE SEQUENCE [LARGE SCALE GENOMIC DNA]</scope>
    <source>
        <strain evidence="9 10">CBS 120377</strain>
    </source>
</reference>
<evidence type="ECO:0000256" key="7">
    <source>
        <dbReference type="SAM" id="Phobius"/>
    </source>
</evidence>
<feature type="transmembrane region" description="Helical" evidence="7">
    <location>
        <begin position="215"/>
        <end position="235"/>
    </location>
</feature>
<dbReference type="KEGG" id="psco:LY89DRAFT_601901"/>
<evidence type="ECO:0000256" key="1">
    <source>
        <dbReference type="ARBA" id="ARBA00004141"/>
    </source>
</evidence>
<dbReference type="InParanoid" id="A0A132B611"/>
<dbReference type="AlphaFoldDB" id="A0A132B611"/>
<dbReference type="InterPro" id="IPR049326">
    <property type="entry name" value="Rhodopsin_dom_fungi"/>
</dbReference>
<gene>
    <name evidence="9" type="ORF">LY89DRAFT_601901</name>
</gene>
<dbReference type="Pfam" id="PF20684">
    <property type="entry name" value="Fung_rhodopsin"/>
    <property type="match status" value="1"/>
</dbReference>
<evidence type="ECO:0000313" key="9">
    <source>
        <dbReference type="EMBL" id="KUJ07107.1"/>
    </source>
</evidence>
<feature type="transmembrane region" description="Helical" evidence="7">
    <location>
        <begin position="47"/>
        <end position="70"/>
    </location>
</feature>
<feature type="region of interest" description="Disordered" evidence="6">
    <location>
        <begin position="361"/>
        <end position="381"/>
    </location>
</feature>
<evidence type="ECO:0000259" key="8">
    <source>
        <dbReference type="Pfam" id="PF20684"/>
    </source>
</evidence>
<accession>A0A132B611</accession>
<organism evidence="9 10">
    <name type="scientific">Mollisia scopiformis</name>
    <name type="common">Conifer needle endophyte fungus</name>
    <name type="synonym">Phialocephala scopiformis</name>
    <dbReference type="NCBI Taxonomy" id="149040"/>
    <lineage>
        <taxon>Eukaryota</taxon>
        <taxon>Fungi</taxon>
        <taxon>Dikarya</taxon>
        <taxon>Ascomycota</taxon>
        <taxon>Pezizomycotina</taxon>
        <taxon>Leotiomycetes</taxon>
        <taxon>Helotiales</taxon>
        <taxon>Mollisiaceae</taxon>
        <taxon>Mollisia</taxon>
    </lineage>
</organism>
<dbReference type="InterPro" id="IPR052337">
    <property type="entry name" value="SAT4-like"/>
</dbReference>
<evidence type="ECO:0000256" key="6">
    <source>
        <dbReference type="SAM" id="MobiDB-lite"/>
    </source>
</evidence>
<evidence type="ECO:0000256" key="4">
    <source>
        <dbReference type="ARBA" id="ARBA00023136"/>
    </source>
</evidence>
<dbReference type="EMBL" id="KQ947441">
    <property type="protein sequence ID" value="KUJ07107.1"/>
    <property type="molecule type" value="Genomic_DNA"/>
</dbReference>
<dbReference type="GO" id="GO:0016020">
    <property type="term" value="C:membrane"/>
    <property type="evidence" value="ECO:0007669"/>
    <property type="project" value="UniProtKB-SubCell"/>
</dbReference>
<dbReference type="OrthoDB" id="3923077at2759"/>
<protein>
    <recommendedName>
        <fullName evidence="8">Rhodopsin domain-containing protein</fullName>
    </recommendedName>
</protein>
<keyword evidence="2 7" id="KW-0812">Transmembrane</keyword>
<keyword evidence="10" id="KW-1185">Reference proteome</keyword>
<comment type="similarity">
    <text evidence="5">Belongs to the SAT4 family.</text>
</comment>
<feature type="transmembrane region" description="Helical" evidence="7">
    <location>
        <begin position="12"/>
        <end position="35"/>
    </location>
</feature>
<dbReference type="PANTHER" id="PTHR33048:SF96">
    <property type="entry name" value="INTEGRAL MEMBRANE PROTEIN"/>
    <property type="match status" value="1"/>
</dbReference>
<keyword evidence="3 7" id="KW-1133">Transmembrane helix</keyword>
<keyword evidence="4 7" id="KW-0472">Membrane</keyword>
<feature type="transmembrane region" description="Helical" evidence="7">
    <location>
        <begin position="90"/>
        <end position="114"/>
    </location>
</feature>
<dbReference type="Proteomes" id="UP000070700">
    <property type="component" value="Unassembled WGS sequence"/>
</dbReference>
<evidence type="ECO:0000256" key="3">
    <source>
        <dbReference type="ARBA" id="ARBA00022989"/>
    </source>
</evidence>
<feature type="compositionally biased region" description="Polar residues" evidence="6">
    <location>
        <begin position="362"/>
        <end position="381"/>
    </location>
</feature>